<dbReference type="Gene3D" id="3.10.180.10">
    <property type="entry name" value="2,3-Dihydroxybiphenyl 1,2-Dioxygenase, domain 1"/>
    <property type="match status" value="1"/>
</dbReference>
<protein>
    <recommendedName>
        <fullName evidence="1">VOC domain-containing protein</fullName>
    </recommendedName>
</protein>
<name>A0A8S8XEJ8_9PROT</name>
<gene>
    <name evidence="2" type="ORF">TMPK1_32810</name>
</gene>
<reference evidence="2" key="1">
    <citation type="submission" date="2021-02" db="EMBL/GenBank/DDBJ databases">
        <title>Genome sequence of Rhodospirillales sp. strain TMPK1 isolated from soil.</title>
        <authorList>
            <person name="Nakai R."/>
            <person name="Kusada H."/>
            <person name="Tamaki H."/>
        </authorList>
    </citation>
    <scope>NUCLEOTIDE SEQUENCE</scope>
    <source>
        <strain evidence="2">TMPK1</strain>
    </source>
</reference>
<dbReference type="PROSITE" id="PS51819">
    <property type="entry name" value="VOC"/>
    <property type="match status" value="1"/>
</dbReference>
<keyword evidence="3" id="KW-1185">Reference proteome</keyword>
<evidence type="ECO:0000313" key="3">
    <source>
        <dbReference type="Proteomes" id="UP000681075"/>
    </source>
</evidence>
<organism evidence="2 3">
    <name type="scientific">Roseiterribacter gracilis</name>
    <dbReference type="NCBI Taxonomy" id="2812848"/>
    <lineage>
        <taxon>Bacteria</taxon>
        <taxon>Pseudomonadati</taxon>
        <taxon>Pseudomonadota</taxon>
        <taxon>Alphaproteobacteria</taxon>
        <taxon>Rhodospirillales</taxon>
        <taxon>Roseiterribacteraceae</taxon>
        <taxon>Roseiterribacter</taxon>
    </lineage>
</organism>
<dbReference type="RefSeq" id="WP_420244361.1">
    <property type="nucleotide sequence ID" value="NZ_BOPV01000001.1"/>
</dbReference>
<dbReference type="Proteomes" id="UP000681075">
    <property type="component" value="Unassembled WGS sequence"/>
</dbReference>
<accession>A0A8S8XEJ8</accession>
<sequence length="160" mass="17521">MDLGVLRANGAPNSYLVDMAARSRFAGGLVDGNLPPEQDDKGEISMPVVGIGGVFFRAKDSDALNAWYKKHLGVGGYDWAQQAGPTIFMPFKHDTDYFPADKQHMINLRVADLDPLLATLRDAGIAVTTKAEWDSPETGRFARIHDPEGNPIELWEPPAE</sequence>
<dbReference type="SUPFAM" id="SSF54593">
    <property type="entry name" value="Glyoxalase/Bleomycin resistance protein/Dihydroxybiphenyl dioxygenase"/>
    <property type="match status" value="1"/>
</dbReference>
<comment type="caution">
    <text evidence="2">The sequence shown here is derived from an EMBL/GenBank/DDBJ whole genome shotgun (WGS) entry which is preliminary data.</text>
</comment>
<dbReference type="EMBL" id="BOPV01000001">
    <property type="protein sequence ID" value="GIL41044.1"/>
    <property type="molecule type" value="Genomic_DNA"/>
</dbReference>
<proteinExistence type="predicted"/>
<feature type="domain" description="VOC" evidence="1">
    <location>
        <begin position="50"/>
        <end position="157"/>
    </location>
</feature>
<dbReference type="AlphaFoldDB" id="A0A8S8XEJ8"/>
<dbReference type="CDD" id="cd06587">
    <property type="entry name" value="VOC"/>
    <property type="match status" value="1"/>
</dbReference>
<dbReference type="InterPro" id="IPR037523">
    <property type="entry name" value="VOC_core"/>
</dbReference>
<evidence type="ECO:0000259" key="1">
    <source>
        <dbReference type="PROSITE" id="PS51819"/>
    </source>
</evidence>
<dbReference type="InterPro" id="IPR029068">
    <property type="entry name" value="Glyas_Bleomycin-R_OHBP_Dase"/>
</dbReference>
<evidence type="ECO:0000313" key="2">
    <source>
        <dbReference type="EMBL" id="GIL41044.1"/>
    </source>
</evidence>